<dbReference type="InterPro" id="IPR050879">
    <property type="entry name" value="Acyltransferase_3"/>
</dbReference>
<dbReference type="Pfam" id="PF01757">
    <property type="entry name" value="Acyl_transf_3"/>
    <property type="match status" value="1"/>
</dbReference>
<dbReference type="GO" id="GO:0016020">
    <property type="term" value="C:membrane"/>
    <property type="evidence" value="ECO:0007669"/>
    <property type="project" value="TreeGrafter"/>
</dbReference>
<evidence type="ECO:0000256" key="1">
    <source>
        <dbReference type="SAM" id="MobiDB-lite"/>
    </source>
</evidence>
<gene>
    <name evidence="4" type="ORF">C8046_00295</name>
</gene>
<keyword evidence="2" id="KW-1133">Transmembrane helix</keyword>
<feature type="transmembrane region" description="Helical" evidence="2">
    <location>
        <begin position="196"/>
        <end position="216"/>
    </location>
</feature>
<evidence type="ECO:0000313" key="5">
    <source>
        <dbReference type="Proteomes" id="UP000245166"/>
    </source>
</evidence>
<feature type="transmembrane region" description="Helical" evidence="2">
    <location>
        <begin position="168"/>
        <end position="189"/>
    </location>
</feature>
<evidence type="ECO:0000259" key="3">
    <source>
        <dbReference type="Pfam" id="PF01757"/>
    </source>
</evidence>
<evidence type="ECO:0000256" key="2">
    <source>
        <dbReference type="SAM" id="Phobius"/>
    </source>
</evidence>
<feature type="compositionally biased region" description="Low complexity" evidence="1">
    <location>
        <begin position="452"/>
        <end position="465"/>
    </location>
</feature>
<feature type="transmembrane region" description="Helical" evidence="2">
    <location>
        <begin position="371"/>
        <end position="391"/>
    </location>
</feature>
<dbReference type="OrthoDB" id="3404679at2"/>
<comment type="caution">
    <text evidence="4">The sequence shown here is derived from an EMBL/GenBank/DDBJ whole genome shotgun (WGS) entry which is preliminary data.</text>
</comment>
<sequence>MTVTLGRGPARATASAQASARPPAPRVEAPSSRPLPHLRGLDGVRALAVAAVVAYHAGATWLPGGFLGVDVFFVLSGFLITALLAHEVRETGGFRIGTFYRRRIARLVPALWTMIAAVALAGLVWREQLDALRGSIVAGLTSTSNWWMIAADESYFSSGGRPPLLRHLWSLALEAQFYLLAPLLAWVLLRRGRRYLGRIALGLAIASAALMAVWAVRGEMPIPFDPSRLYFGTDTHLAGLMIGVVLACVWQPWRTWPGTAAWLRGSDATPRWRSGLVADLAGVVGLMLAVVVMATQGELSPSLYRGGFLSFSVMAALLVAAAAHPGSLLGRGLALPPLAWLGTRSYGIYLWHWPVFAFTRPGLDVPGPDWLVQTLRIALVLGIAELSFRYVETPARRGGLQRWFAGLREPGRPGRLLVASGAATAVLALGAAVALVPGTSSDAELGARSVAEEAATPASARATDPVPDDPTPEAPAPLAPAAAPVPPPAPAAATTPAPAPTPAEELGTVSAVGDSVLAMAAPDLGALGVGVDAVKSRQFREMADLVLTARDSGTLGHTVVVHGGTNGPIAEADLRRLLDGTADRRVFLVTIKAPVAWEGMNNELLARVVPEYPHAGLIDWAGAATAHPDWLYSDTIHPREGEGSAAMANLVWTTIQPGWTG</sequence>
<dbReference type="SUPFAM" id="SSF52266">
    <property type="entry name" value="SGNH hydrolase"/>
    <property type="match status" value="1"/>
</dbReference>
<feature type="compositionally biased region" description="Low complexity" evidence="1">
    <location>
        <begin position="7"/>
        <end position="21"/>
    </location>
</feature>
<dbReference type="AlphaFoldDB" id="A0A2U1ZR23"/>
<feature type="compositionally biased region" description="Pro residues" evidence="1">
    <location>
        <begin position="472"/>
        <end position="490"/>
    </location>
</feature>
<feature type="transmembrane region" description="Helical" evidence="2">
    <location>
        <begin position="107"/>
        <end position="125"/>
    </location>
</feature>
<feature type="transmembrane region" description="Helical" evidence="2">
    <location>
        <begin position="416"/>
        <end position="436"/>
    </location>
</feature>
<protein>
    <submittedName>
        <fullName evidence="4">Acetyltransferase</fullName>
    </submittedName>
</protein>
<feature type="region of interest" description="Disordered" evidence="1">
    <location>
        <begin position="1"/>
        <end position="34"/>
    </location>
</feature>
<accession>A0A2U1ZR23</accession>
<dbReference type="EMBL" id="PYHR01000002">
    <property type="protein sequence ID" value="PWD49391.1"/>
    <property type="molecule type" value="Genomic_DNA"/>
</dbReference>
<proteinExistence type="predicted"/>
<feature type="transmembrane region" description="Helical" evidence="2">
    <location>
        <begin position="274"/>
        <end position="296"/>
    </location>
</feature>
<dbReference type="PANTHER" id="PTHR23028:SF53">
    <property type="entry name" value="ACYL_TRANSF_3 DOMAIN-CONTAINING PROTEIN"/>
    <property type="match status" value="1"/>
</dbReference>
<feature type="domain" description="Acyltransferase 3" evidence="3">
    <location>
        <begin position="39"/>
        <end position="381"/>
    </location>
</feature>
<feature type="transmembrane region" description="Helical" evidence="2">
    <location>
        <begin position="67"/>
        <end position="86"/>
    </location>
</feature>
<reference evidence="4 5" key="1">
    <citation type="submission" date="2018-03" db="EMBL/GenBank/DDBJ databases">
        <title>Genome assembly of novel Miniimonas species PCH200.</title>
        <authorList>
            <person name="Thakur V."/>
            <person name="Kumar V."/>
            <person name="Singh D."/>
        </authorList>
    </citation>
    <scope>NUCLEOTIDE SEQUENCE [LARGE SCALE GENOMIC DNA]</scope>
    <source>
        <strain evidence="4 5">PCH200</strain>
    </source>
</reference>
<feature type="transmembrane region" description="Helical" evidence="2">
    <location>
        <begin position="302"/>
        <end position="321"/>
    </location>
</feature>
<name>A0A2U1ZR23_9MICO</name>
<dbReference type="GO" id="GO:0009103">
    <property type="term" value="P:lipopolysaccharide biosynthetic process"/>
    <property type="evidence" value="ECO:0007669"/>
    <property type="project" value="TreeGrafter"/>
</dbReference>
<feature type="transmembrane region" description="Helical" evidence="2">
    <location>
        <begin position="236"/>
        <end position="253"/>
    </location>
</feature>
<feature type="region of interest" description="Disordered" evidence="1">
    <location>
        <begin position="446"/>
        <end position="505"/>
    </location>
</feature>
<dbReference type="GO" id="GO:0016747">
    <property type="term" value="F:acyltransferase activity, transferring groups other than amino-acyl groups"/>
    <property type="evidence" value="ECO:0007669"/>
    <property type="project" value="InterPro"/>
</dbReference>
<dbReference type="RefSeq" id="WP_109227774.1">
    <property type="nucleotide sequence ID" value="NZ_PYHR01000002.1"/>
</dbReference>
<keyword evidence="5" id="KW-1185">Reference proteome</keyword>
<feature type="compositionally biased region" description="Low complexity" evidence="1">
    <location>
        <begin position="491"/>
        <end position="505"/>
    </location>
</feature>
<dbReference type="Proteomes" id="UP000245166">
    <property type="component" value="Unassembled WGS sequence"/>
</dbReference>
<keyword evidence="2" id="KW-0472">Membrane</keyword>
<dbReference type="PANTHER" id="PTHR23028">
    <property type="entry name" value="ACETYLTRANSFERASE"/>
    <property type="match status" value="1"/>
</dbReference>
<feature type="transmembrane region" description="Helical" evidence="2">
    <location>
        <begin position="333"/>
        <end position="351"/>
    </location>
</feature>
<organism evidence="4 5">
    <name type="scientific">Serinibacter arcticus</name>
    <dbReference type="NCBI Taxonomy" id="1655435"/>
    <lineage>
        <taxon>Bacteria</taxon>
        <taxon>Bacillati</taxon>
        <taxon>Actinomycetota</taxon>
        <taxon>Actinomycetes</taxon>
        <taxon>Micrococcales</taxon>
        <taxon>Beutenbergiaceae</taxon>
        <taxon>Serinibacter</taxon>
    </lineage>
</organism>
<dbReference type="InterPro" id="IPR002656">
    <property type="entry name" value="Acyl_transf_3_dom"/>
</dbReference>
<keyword evidence="2" id="KW-0812">Transmembrane</keyword>
<evidence type="ECO:0000313" key="4">
    <source>
        <dbReference type="EMBL" id="PWD49391.1"/>
    </source>
</evidence>